<dbReference type="VEuPathDB" id="FungiDB:SPRG_11787"/>
<proteinExistence type="predicted"/>
<dbReference type="EMBL" id="KK583260">
    <property type="protein sequence ID" value="KDO22943.1"/>
    <property type="molecule type" value="Genomic_DNA"/>
</dbReference>
<protein>
    <submittedName>
        <fullName evidence="2">Uncharacterized protein</fullName>
    </submittedName>
</protein>
<feature type="region of interest" description="Disordered" evidence="1">
    <location>
        <begin position="86"/>
        <end position="117"/>
    </location>
</feature>
<keyword evidence="3" id="KW-1185">Reference proteome</keyword>
<evidence type="ECO:0000313" key="2">
    <source>
        <dbReference type="EMBL" id="KDO22943.1"/>
    </source>
</evidence>
<dbReference type="KEGG" id="spar:SPRG_11787"/>
<feature type="compositionally biased region" description="Basic and acidic residues" evidence="1">
    <location>
        <begin position="89"/>
        <end position="100"/>
    </location>
</feature>
<sequence length="117" mass="12941">MSGLDAESHVVTAKTMQSLHAPRLVPEKTAVDTLEAPLQAKTPGANLPEKTKERAQIVEETQLFQAKLREHAVWVQLHQRELAQQQHFALKEDGSPRKASSESPAGYARKPPTKKLA</sequence>
<dbReference type="Proteomes" id="UP000030745">
    <property type="component" value="Unassembled WGS sequence"/>
</dbReference>
<accession>A0A067BXC7</accession>
<dbReference type="GeneID" id="24133804"/>
<dbReference type="AlphaFoldDB" id="A0A067BXC7"/>
<name>A0A067BXC7_SAPPC</name>
<reference evidence="2 3" key="1">
    <citation type="journal article" date="2013" name="PLoS Genet.">
        <title>Distinctive expansion of potential virulence genes in the genome of the oomycete fish pathogen Saprolegnia parasitica.</title>
        <authorList>
            <person name="Jiang R.H."/>
            <person name="de Bruijn I."/>
            <person name="Haas B.J."/>
            <person name="Belmonte R."/>
            <person name="Lobach L."/>
            <person name="Christie J."/>
            <person name="van den Ackerveken G."/>
            <person name="Bottin A."/>
            <person name="Bulone V."/>
            <person name="Diaz-Moreno S.M."/>
            <person name="Dumas B."/>
            <person name="Fan L."/>
            <person name="Gaulin E."/>
            <person name="Govers F."/>
            <person name="Grenville-Briggs L.J."/>
            <person name="Horner N.R."/>
            <person name="Levin J.Z."/>
            <person name="Mammella M."/>
            <person name="Meijer H.J."/>
            <person name="Morris P."/>
            <person name="Nusbaum C."/>
            <person name="Oome S."/>
            <person name="Phillips A.J."/>
            <person name="van Rooyen D."/>
            <person name="Rzeszutek E."/>
            <person name="Saraiva M."/>
            <person name="Secombes C.J."/>
            <person name="Seidl M.F."/>
            <person name="Snel B."/>
            <person name="Stassen J.H."/>
            <person name="Sykes S."/>
            <person name="Tripathy S."/>
            <person name="van den Berg H."/>
            <person name="Vega-Arreguin J.C."/>
            <person name="Wawra S."/>
            <person name="Young S.K."/>
            <person name="Zeng Q."/>
            <person name="Dieguez-Uribeondo J."/>
            <person name="Russ C."/>
            <person name="Tyler B.M."/>
            <person name="van West P."/>
        </authorList>
    </citation>
    <scope>NUCLEOTIDE SEQUENCE [LARGE SCALE GENOMIC DNA]</scope>
    <source>
        <strain evidence="2 3">CBS 223.65</strain>
    </source>
</reference>
<evidence type="ECO:0000313" key="3">
    <source>
        <dbReference type="Proteomes" id="UP000030745"/>
    </source>
</evidence>
<organism evidence="2 3">
    <name type="scientific">Saprolegnia parasitica (strain CBS 223.65)</name>
    <dbReference type="NCBI Taxonomy" id="695850"/>
    <lineage>
        <taxon>Eukaryota</taxon>
        <taxon>Sar</taxon>
        <taxon>Stramenopiles</taxon>
        <taxon>Oomycota</taxon>
        <taxon>Saprolegniomycetes</taxon>
        <taxon>Saprolegniales</taxon>
        <taxon>Saprolegniaceae</taxon>
        <taxon>Saprolegnia</taxon>
    </lineage>
</organism>
<dbReference type="RefSeq" id="XP_012206379.1">
    <property type="nucleotide sequence ID" value="XM_012350989.1"/>
</dbReference>
<evidence type="ECO:0000256" key="1">
    <source>
        <dbReference type="SAM" id="MobiDB-lite"/>
    </source>
</evidence>
<gene>
    <name evidence="2" type="ORF">SPRG_11787</name>
</gene>